<dbReference type="SMART" id="SM00612">
    <property type="entry name" value="Kelch"/>
    <property type="match status" value="1"/>
</dbReference>
<reference evidence="3 4" key="1">
    <citation type="submission" date="2024-08" db="EMBL/GenBank/DDBJ databases">
        <authorList>
            <person name="Cucini C."/>
            <person name="Frati F."/>
        </authorList>
    </citation>
    <scope>NUCLEOTIDE SEQUENCE [LARGE SCALE GENOMIC DNA]</scope>
</reference>
<feature type="compositionally biased region" description="Basic and acidic residues" evidence="2">
    <location>
        <begin position="447"/>
        <end position="458"/>
    </location>
</feature>
<feature type="compositionally biased region" description="Basic and acidic residues" evidence="2">
    <location>
        <begin position="398"/>
        <end position="429"/>
    </location>
</feature>
<comment type="caution">
    <text evidence="3">The sequence shown here is derived from an EMBL/GenBank/DDBJ whole genome shotgun (WGS) entry which is preliminary data.</text>
</comment>
<sequence length="898" mass="101403">MSTTTEGVDPTNPAWSKDKDGRKCYAVKVCIQKSPRPASKPRSTCQAGDGTLLLPPFDGQIRKIDCKSRGRRPSSNNSRRCGKYGIRETREFHTDTQGDQWECKSKCDKIARQCQTDTTANKSCQRKFAESHCQTINGEVKQCGLQTSALFTACSKECQTDVERACNAVGEPHNRKCCIKPCCKANRKLDTSNNTRYSHNREFNGGSNQMACERQHVFPFVGRTPSGNLKVHPNMISYEHREFGVLVANPNSIHTKVERLVGRCEKKSIPCPQVQLHSFPAPPSTPAPPPPCNCYPKEKKYRPVPEANAYHPDRQHPASFLIEDYATSSSPHPAPPFSRDDPSNLSDSPRENSKYHKRMLEPMKVDASNKTEDSYNMSQSEYGYTDEWNYVNPSYKKKQTESSRYEETDFSVRKAERYSEGTERSDRCSSDGVCHRSVKTNPFEEHLETDSHAWKEPNDMNGLHNYSHSEGSHKSGLSRRKPSHEKKSNNDARSPYTPPFPKDKKERMSDLEYRDVVESEATDDTKYNSSHEGSKANHHHHSKEKDSSNSKEMVGKLHYLLHGDIAQNTTIKIGETEYPIHSVIFEIQSNVMEPVKHHVPDAVLKNVILPDLNELPHKFVYDKNLTLGKVGSNKQFEHPTEYVKQHKPSKTMTIVEDTVAEQREEVKEQPAQQTWENVTVIEHDNEMESTNFSLKDPDLVETSFPSPVSVSPNSKDTVFRIVESHYNTPQHEPEPVLHIPSTETNLSAASKSEMREIPVPKPRKQHSASSNEERLSSVLLNLDTQRGAVLVVGGINPKLPCGPGNTGRDIFMYTIDANMWTHVGVLPHSRAHFGLARGSDPEQKDVKEKSLPVQSNLRLNLRTGEWDALSELERPRSHFGCVALKRNIFVIGGNVEAM</sequence>
<dbReference type="InterPro" id="IPR006652">
    <property type="entry name" value="Kelch_1"/>
</dbReference>
<feature type="compositionally biased region" description="Basic and acidic residues" evidence="2">
    <location>
        <begin position="501"/>
        <end position="517"/>
    </location>
</feature>
<feature type="region of interest" description="Disordered" evidence="2">
    <location>
        <begin position="326"/>
        <end position="355"/>
    </location>
</feature>
<protein>
    <submittedName>
        <fullName evidence="3">Uncharacterized protein</fullName>
    </submittedName>
</protein>
<feature type="compositionally biased region" description="Basic and acidic residues" evidence="2">
    <location>
        <begin position="338"/>
        <end position="355"/>
    </location>
</feature>
<evidence type="ECO:0000313" key="4">
    <source>
        <dbReference type="Proteomes" id="UP001642540"/>
    </source>
</evidence>
<feature type="region of interest" description="Disordered" evidence="2">
    <location>
        <begin position="746"/>
        <end position="772"/>
    </location>
</feature>
<evidence type="ECO:0000256" key="1">
    <source>
        <dbReference type="ARBA" id="ARBA00022441"/>
    </source>
</evidence>
<feature type="region of interest" description="Disordered" evidence="2">
    <location>
        <begin position="447"/>
        <end position="551"/>
    </location>
</feature>
<proteinExistence type="predicted"/>
<gene>
    <name evidence="3" type="ORF">ODALV1_LOCUS656</name>
</gene>
<feature type="region of interest" description="Disordered" evidence="2">
    <location>
        <begin position="396"/>
        <end position="435"/>
    </location>
</feature>
<evidence type="ECO:0000313" key="3">
    <source>
        <dbReference type="EMBL" id="CAL8069219.1"/>
    </source>
</evidence>
<dbReference type="InterPro" id="IPR015915">
    <property type="entry name" value="Kelch-typ_b-propeller"/>
</dbReference>
<dbReference type="EMBL" id="CAXLJM020000004">
    <property type="protein sequence ID" value="CAL8069219.1"/>
    <property type="molecule type" value="Genomic_DNA"/>
</dbReference>
<organism evidence="3 4">
    <name type="scientific">Orchesella dallaii</name>
    <dbReference type="NCBI Taxonomy" id="48710"/>
    <lineage>
        <taxon>Eukaryota</taxon>
        <taxon>Metazoa</taxon>
        <taxon>Ecdysozoa</taxon>
        <taxon>Arthropoda</taxon>
        <taxon>Hexapoda</taxon>
        <taxon>Collembola</taxon>
        <taxon>Entomobryomorpha</taxon>
        <taxon>Entomobryoidea</taxon>
        <taxon>Orchesellidae</taxon>
        <taxon>Orchesellinae</taxon>
        <taxon>Orchesella</taxon>
    </lineage>
</organism>
<accession>A0ABP1PMI7</accession>
<dbReference type="SUPFAM" id="SSF50965">
    <property type="entry name" value="Galactose oxidase, central domain"/>
    <property type="match status" value="1"/>
</dbReference>
<keyword evidence="4" id="KW-1185">Reference proteome</keyword>
<dbReference type="InterPro" id="IPR011043">
    <property type="entry name" value="Gal_Oxase/kelch_b-propeller"/>
</dbReference>
<name>A0ABP1PMI7_9HEXA</name>
<dbReference type="Gene3D" id="2.120.10.80">
    <property type="entry name" value="Kelch-type beta propeller"/>
    <property type="match status" value="1"/>
</dbReference>
<evidence type="ECO:0000256" key="2">
    <source>
        <dbReference type="SAM" id="MobiDB-lite"/>
    </source>
</evidence>
<keyword evidence="1" id="KW-0880">Kelch repeat</keyword>
<dbReference type="Proteomes" id="UP001642540">
    <property type="component" value="Unassembled WGS sequence"/>
</dbReference>